<dbReference type="InterPro" id="IPR000182">
    <property type="entry name" value="GNAT_dom"/>
</dbReference>
<dbReference type="InterPro" id="IPR025559">
    <property type="entry name" value="Eis_dom"/>
</dbReference>
<dbReference type="PANTHER" id="PTHR37817:SF1">
    <property type="entry name" value="N-ACETYLTRANSFERASE EIS"/>
    <property type="match status" value="1"/>
</dbReference>
<dbReference type="InterPro" id="IPR041380">
    <property type="entry name" value="Acetyltransf_17"/>
</dbReference>
<evidence type="ECO:0000313" key="2">
    <source>
        <dbReference type="EMBL" id="MFC3705327.1"/>
    </source>
</evidence>
<dbReference type="InterPro" id="IPR051554">
    <property type="entry name" value="Acetyltransferase_Eis"/>
</dbReference>
<dbReference type="EC" id="2.3.1.-" evidence="2"/>
<dbReference type="InterPro" id="IPR036527">
    <property type="entry name" value="SCP2_sterol-bd_dom_sf"/>
</dbReference>
<keyword evidence="3" id="KW-1185">Reference proteome</keyword>
<dbReference type="SUPFAM" id="SSF55718">
    <property type="entry name" value="SCP-like"/>
    <property type="match status" value="1"/>
</dbReference>
<dbReference type="InterPro" id="IPR016181">
    <property type="entry name" value="Acyl_CoA_acyltransferase"/>
</dbReference>
<keyword evidence="2" id="KW-0012">Acyltransferase</keyword>
<keyword evidence="2" id="KW-0808">Transferase</keyword>
<dbReference type="Gene3D" id="3.40.630.30">
    <property type="match status" value="2"/>
</dbReference>
<evidence type="ECO:0000313" key="3">
    <source>
        <dbReference type="Proteomes" id="UP001595613"/>
    </source>
</evidence>
<evidence type="ECO:0000259" key="1">
    <source>
        <dbReference type="PROSITE" id="PS51186"/>
    </source>
</evidence>
<dbReference type="PROSITE" id="PS51186">
    <property type="entry name" value="GNAT"/>
    <property type="match status" value="1"/>
</dbReference>
<comment type="caution">
    <text evidence="2">The sequence shown here is derived from an EMBL/GenBank/DDBJ whole genome shotgun (WGS) entry which is preliminary data.</text>
</comment>
<accession>A0ABV7X179</accession>
<organism evidence="2 3">
    <name type="scientific">Devosia honganensis</name>
    <dbReference type="NCBI Taxonomy" id="1610527"/>
    <lineage>
        <taxon>Bacteria</taxon>
        <taxon>Pseudomonadati</taxon>
        <taxon>Pseudomonadota</taxon>
        <taxon>Alphaproteobacteria</taxon>
        <taxon>Hyphomicrobiales</taxon>
        <taxon>Devosiaceae</taxon>
        <taxon>Devosia</taxon>
    </lineage>
</organism>
<name>A0ABV7X179_9HYPH</name>
<dbReference type="Pfam" id="PF13527">
    <property type="entry name" value="Acetyltransf_9"/>
    <property type="match status" value="1"/>
</dbReference>
<dbReference type="EMBL" id="JBHRYD010000010">
    <property type="protein sequence ID" value="MFC3705327.1"/>
    <property type="molecule type" value="Genomic_DNA"/>
</dbReference>
<dbReference type="Gene3D" id="3.30.1050.10">
    <property type="entry name" value="SCP2 sterol-binding domain"/>
    <property type="match status" value="1"/>
</dbReference>
<dbReference type="Pfam" id="PF17668">
    <property type="entry name" value="Acetyltransf_17"/>
    <property type="match status" value="1"/>
</dbReference>
<dbReference type="GO" id="GO:0016746">
    <property type="term" value="F:acyltransferase activity"/>
    <property type="evidence" value="ECO:0007669"/>
    <property type="project" value="UniProtKB-KW"/>
</dbReference>
<dbReference type="RefSeq" id="WP_380097120.1">
    <property type="nucleotide sequence ID" value="NZ_JBHRYD010000010.1"/>
</dbReference>
<dbReference type="Pfam" id="PF13530">
    <property type="entry name" value="SCP2_2"/>
    <property type="match status" value="1"/>
</dbReference>
<protein>
    <submittedName>
        <fullName evidence="2">Enhanced intracellular survival protein Eis</fullName>
        <ecNumber evidence="2">2.3.1.-</ecNumber>
    </submittedName>
</protein>
<sequence length="382" mass="40664">MSDPAASIVSRASDRHRDAIADAYNQAFGFQPARSHAYIEQVGIGNFRIFSVGEQLAAVMAVIETGHWLGGKPVPAINIAHVAINPIWRGAGLAGRFLEQVCAEAAASNIGLATLFASTRPVYRRAGFALAGLEMIYEAETSVLPRVRGGRFVRLEGEPAIAAIEALYRQRCIDDAGLLQRSPAHWASLMAGNTAVFVSAVAAAPGYLVLDTSDVECLVVRDWAAINGAAAAHLLTFLGTFSSVYPRVRWHGSPQDALVFALPDKGWRLMHQEEWLARILDPVAVLQARGYSADGVLGIDLDAAGTDIPLALEIRDGQGMCTTGRTGLPTIRIALGDFGTLVTGHRSASFLARAGVLTGDPAAIRLCETLFAGPSPWVGEHF</sequence>
<proteinExistence type="predicted"/>
<dbReference type="SUPFAM" id="SSF55729">
    <property type="entry name" value="Acyl-CoA N-acyltransferases (Nat)"/>
    <property type="match status" value="1"/>
</dbReference>
<feature type="domain" description="N-acetyltransferase" evidence="1">
    <location>
        <begin position="7"/>
        <end position="150"/>
    </location>
</feature>
<dbReference type="PANTHER" id="PTHR37817">
    <property type="entry name" value="N-ACETYLTRANSFERASE EIS"/>
    <property type="match status" value="1"/>
</dbReference>
<dbReference type="Proteomes" id="UP001595613">
    <property type="component" value="Unassembled WGS sequence"/>
</dbReference>
<reference evidence="3" key="1">
    <citation type="journal article" date="2019" name="Int. J. Syst. Evol. Microbiol.">
        <title>The Global Catalogue of Microorganisms (GCM) 10K type strain sequencing project: providing services to taxonomists for standard genome sequencing and annotation.</title>
        <authorList>
            <consortium name="The Broad Institute Genomics Platform"/>
            <consortium name="The Broad Institute Genome Sequencing Center for Infectious Disease"/>
            <person name="Wu L."/>
            <person name="Ma J."/>
        </authorList>
    </citation>
    <scope>NUCLEOTIDE SEQUENCE [LARGE SCALE GENOMIC DNA]</scope>
    <source>
        <strain evidence="3">KCTC 42281</strain>
    </source>
</reference>
<gene>
    <name evidence="2" type="primary">eis</name>
    <name evidence="2" type="ORF">ACFOOL_11215</name>
</gene>